<accession>A0A024FZN5</accession>
<dbReference type="AlphaFoldDB" id="A0A024FZN5"/>
<feature type="region of interest" description="Disordered" evidence="6">
    <location>
        <begin position="1"/>
        <end position="70"/>
    </location>
</feature>
<evidence type="ECO:0000256" key="2">
    <source>
        <dbReference type="ARBA" id="ARBA00022574"/>
    </source>
</evidence>
<dbReference type="PROSITE" id="PS50294">
    <property type="entry name" value="WD_REPEATS_REGION"/>
    <property type="match status" value="3"/>
</dbReference>
<feature type="compositionally biased region" description="Polar residues" evidence="6">
    <location>
        <begin position="24"/>
        <end position="39"/>
    </location>
</feature>
<evidence type="ECO:0000256" key="3">
    <source>
        <dbReference type="ARBA" id="ARBA00022737"/>
    </source>
</evidence>
<keyword evidence="4" id="KW-0539">Nucleus</keyword>
<dbReference type="GO" id="GO:0032040">
    <property type="term" value="C:small-subunit processome"/>
    <property type="evidence" value="ECO:0007669"/>
    <property type="project" value="TreeGrafter"/>
</dbReference>
<reference evidence="7 8" key="1">
    <citation type="submission" date="2012-05" db="EMBL/GenBank/DDBJ databases">
        <title>Recombination and specialization in a pathogen metapopulation.</title>
        <authorList>
            <person name="Gardiner A."/>
            <person name="Kemen E."/>
            <person name="Schultz-Larsen T."/>
            <person name="MacLean D."/>
            <person name="Van Oosterhout C."/>
            <person name="Jones J.D.G."/>
        </authorList>
    </citation>
    <scope>NUCLEOTIDE SEQUENCE [LARGE SCALE GENOMIC DNA]</scope>
    <source>
        <strain evidence="7 8">Ac Nc2</strain>
    </source>
</reference>
<feature type="repeat" description="WD" evidence="5">
    <location>
        <begin position="233"/>
        <end position="274"/>
    </location>
</feature>
<keyword evidence="3" id="KW-0677">Repeat</keyword>
<dbReference type="CDD" id="cd00200">
    <property type="entry name" value="WD40"/>
    <property type="match status" value="1"/>
</dbReference>
<dbReference type="Gene3D" id="2.130.10.10">
    <property type="entry name" value="YVTN repeat-like/Quinoprotein amine dehydrogenase"/>
    <property type="match status" value="1"/>
</dbReference>
<dbReference type="PANTHER" id="PTHR19865:SF0">
    <property type="entry name" value="U3 SMALL NUCLEOLAR RNA-INTERACTING PROTEIN 2"/>
    <property type="match status" value="1"/>
</dbReference>
<keyword evidence="8" id="KW-1185">Reference proteome</keyword>
<keyword evidence="2 5" id="KW-0853">WD repeat</keyword>
<protein>
    <submittedName>
        <fullName evidence="7">Uncharacterized protein</fullName>
    </submittedName>
</protein>
<sequence>MKRKIGARKPQPPKKGPPAKAKKTSTGIAFDWSSNKNEQEIDFTSESDSNGSGNDTEHESEEEAQETAQEKRIRLAKEYLDKIKAQDITENDDDSSNTFDDRIGAKLLQDAQEAAGKGFRKLAEKFEEFEFDCESVKFLKGHRLSVTAVCLAESGQAAFSVSKDGTVLCWNLKDQVKTKLVFPKDDSVTANKDHQRAILSTALTFDGKYLATGGCDRLVHIWDVEKKKVVESFSGHRDSISALSFCARSSSLFSGSYDRTIKHWNLTEMGYVETLFGHQAQVNSLDSTHKERVVSCGRDRSVRLWKIPEESQLILYGNSGSLDCIKMVTNEYYVTGGDDGSITLWSNGRKKPVFVHPNAHGAGKWICSVAVMPRSDLIASGSSDGCIRLWKADLQARTLACVNTIPLSGFINGLCFDSAGRFLLAGVGQEHRFGRWECIKNVKNGIAMIALPQIDP</sequence>
<proteinExistence type="predicted"/>
<evidence type="ECO:0000313" key="8">
    <source>
        <dbReference type="Proteomes" id="UP000053237"/>
    </source>
</evidence>
<evidence type="ECO:0000256" key="5">
    <source>
        <dbReference type="PROSITE-ProRule" id="PRU00221"/>
    </source>
</evidence>
<dbReference type="EMBL" id="CAIX01000004">
    <property type="protein sequence ID" value="CCI39956.1"/>
    <property type="molecule type" value="Genomic_DNA"/>
</dbReference>
<dbReference type="STRING" id="65357.A0A024FZN5"/>
<dbReference type="InterPro" id="IPR015943">
    <property type="entry name" value="WD40/YVTN_repeat-like_dom_sf"/>
</dbReference>
<dbReference type="FunFam" id="2.130.10.10:FF:000509">
    <property type="entry name" value="U3 small nucleolar RNA-interacting protein"/>
    <property type="match status" value="1"/>
</dbReference>
<dbReference type="InterPro" id="IPR001680">
    <property type="entry name" value="WD40_rpt"/>
</dbReference>
<dbReference type="PRINTS" id="PR00320">
    <property type="entry name" value="GPROTEINBRPT"/>
</dbReference>
<dbReference type="Pfam" id="PF00400">
    <property type="entry name" value="WD40"/>
    <property type="match status" value="6"/>
</dbReference>
<dbReference type="PROSITE" id="PS00678">
    <property type="entry name" value="WD_REPEATS_1"/>
    <property type="match status" value="1"/>
</dbReference>
<dbReference type="InterPro" id="IPR020472">
    <property type="entry name" value="WD40_PAC1"/>
</dbReference>
<feature type="repeat" description="WD" evidence="5">
    <location>
        <begin position="191"/>
        <end position="232"/>
    </location>
</feature>
<dbReference type="SUPFAM" id="SSF50978">
    <property type="entry name" value="WD40 repeat-like"/>
    <property type="match status" value="1"/>
</dbReference>
<gene>
    <name evidence="7" type="ORF">BN9_007400</name>
</gene>
<dbReference type="GO" id="GO:0034511">
    <property type="term" value="F:U3 snoRNA binding"/>
    <property type="evidence" value="ECO:0007669"/>
    <property type="project" value="InterPro"/>
</dbReference>
<name>A0A024FZN5_9STRA</name>
<dbReference type="PROSITE" id="PS50082">
    <property type="entry name" value="WD_REPEATS_2"/>
    <property type="match status" value="5"/>
</dbReference>
<organism evidence="7 8">
    <name type="scientific">Albugo candida</name>
    <dbReference type="NCBI Taxonomy" id="65357"/>
    <lineage>
        <taxon>Eukaryota</taxon>
        <taxon>Sar</taxon>
        <taxon>Stramenopiles</taxon>
        <taxon>Oomycota</taxon>
        <taxon>Peronosporomycetes</taxon>
        <taxon>Albuginales</taxon>
        <taxon>Albuginaceae</taxon>
        <taxon>Albugo</taxon>
    </lineage>
</organism>
<evidence type="ECO:0000256" key="1">
    <source>
        <dbReference type="ARBA" id="ARBA00004123"/>
    </source>
</evidence>
<dbReference type="PANTHER" id="PTHR19865">
    <property type="entry name" value="U3 SMALL NUCLEOLAR RNA INTERACTING PROTEIN 2"/>
    <property type="match status" value="1"/>
</dbReference>
<evidence type="ECO:0000313" key="7">
    <source>
        <dbReference type="EMBL" id="CCI39956.1"/>
    </source>
</evidence>
<feature type="repeat" description="WD" evidence="5">
    <location>
        <begin position="359"/>
        <end position="391"/>
    </location>
</feature>
<dbReference type="InterPro" id="IPR019775">
    <property type="entry name" value="WD40_repeat_CS"/>
</dbReference>
<evidence type="ECO:0000256" key="6">
    <source>
        <dbReference type="SAM" id="MobiDB-lite"/>
    </source>
</evidence>
<dbReference type="OrthoDB" id="189968at2759"/>
<evidence type="ECO:0000256" key="4">
    <source>
        <dbReference type="ARBA" id="ARBA00023242"/>
    </source>
</evidence>
<comment type="subcellular location">
    <subcellularLocation>
        <location evidence="1">Nucleus</location>
    </subcellularLocation>
</comment>
<dbReference type="InParanoid" id="A0A024FZN5"/>
<feature type="repeat" description="WD" evidence="5">
    <location>
        <begin position="139"/>
        <end position="180"/>
    </location>
</feature>
<dbReference type="SMART" id="SM00320">
    <property type="entry name" value="WD40"/>
    <property type="match status" value="7"/>
</dbReference>
<comment type="caution">
    <text evidence="7">The sequence shown here is derived from an EMBL/GenBank/DDBJ whole genome shotgun (WGS) entry which is preliminary data.</text>
</comment>
<dbReference type="Proteomes" id="UP000053237">
    <property type="component" value="Unassembled WGS sequence"/>
</dbReference>
<dbReference type="InterPro" id="IPR039241">
    <property type="entry name" value="Rrp9-like"/>
</dbReference>
<dbReference type="InterPro" id="IPR036322">
    <property type="entry name" value="WD40_repeat_dom_sf"/>
</dbReference>
<feature type="repeat" description="WD" evidence="5">
    <location>
        <begin position="275"/>
        <end position="315"/>
    </location>
</feature>